<sequence length="212" mass="23003">MCKTLKTALMVLVIVFYGSLAFASQTMLVARPASFSFVSYLNAGGGTAFIQDEWPLQAEFSYGLQLSPWFSLGGFVCANPLSNFEHADLGVSIANTEAAFALMSGTEFIFTAYPDKRIHPFLRLALGGITVGYLEDVDADEGYDRAQASRSSFASLAVGLELDLTKYTMLALRGGWRFAGHAETMGIEKHGLSGLEVCLSVKTVWRNTINSL</sequence>
<accession>A0A644X369</accession>
<comment type="caution">
    <text evidence="1">The sequence shown here is derived from an EMBL/GenBank/DDBJ whole genome shotgun (WGS) entry which is preliminary data.</text>
</comment>
<organism evidence="1">
    <name type="scientific">bioreactor metagenome</name>
    <dbReference type="NCBI Taxonomy" id="1076179"/>
    <lineage>
        <taxon>unclassified sequences</taxon>
        <taxon>metagenomes</taxon>
        <taxon>ecological metagenomes</taxon>
    </lineage>
</organism>
<protein>
    <recommendedName>
        <fullName evidence="2">Outer membrane protein beta-barrel domain-containing protein</fullName>
    </recommendedName>
</protein>
<evidence type="ECO:0000313" key="1">
    <source>
        <dbReference type="EMBL" id="MPM10600.1"/>
    </source>
</evidence>
<dbReference type="EMBL" id="VSSQ01001715">
    <property type="protein sequence ID" value="MPM10600.1"/>
    <property type="molecule type" value="Genomic_DNA"/>
</dbReference>
<proteinExistence type="predicted"/>
<dbReference type="AlphaFoldDB" id="A0A644X369"/>
<name>A0A644X369_9ZZZZ</name>
<gene>
    <name evidence="1" type="ORF">SDC9_56932</name>
</gene>
<evidence type="ECO:0008006" key="2">
    <source>
        <dbReference type="Google" id="ProtNLM"/>
    </source>
</evidence>
<reference evidence="1" key="1">
    <citation type="submission" date="2019-08" db="EMBL/GenBank/DDBJ databases">
        <authorList>
            <person name="Kucharzyk K."/>
            <person name="Murdoch R.W."/>
            <person name="Higgins S."/>
            <person name="Loffler F."/>
        </authorList>
    </citation>
    <scope>NUCLEOTIDE SEQUENCE</scope>
</reference>